<proteinExistence type="predicted"/>
<accession>A0A0W0TQS3</accession>
<gene>
    <name evidence="1" type="ORF">Lgee_1695</name>
</gene>
<organism evidence="1 2">
    <name type="scientific">Legionella geestiana</name>
    <dbReference type="NCBI Taxonomy" id="45065"/>
    <lineage>
        <taxon>Bacteria</taxon>
        <taxon>Pseudomonadati</taxon>
        <taxon>Pseudomonadota</taxon>
        <taxon>Gammaproteobacteria</taxon>
        <taxon>Legionellales</taxon>
        <taxon>Legionellaceae</taxon>
        <taxon>Legionella</taxon>
    </lineage>
</organism>
<dbReference type="AlphaFoldDB" id="A0A0W0TQS3"/>
<sequence>MVSERLLVLINTLRNKEEHAPLEQHENYFLTKIRGRFPEVRADMPICPDDLVFLKQVMGEIWDMIRDTHDDYLVVSSDKSHCWVELAKSLSSPGCSWVRVLMPSTQNVRDPVNLELLSEQDITTLYLGEDTRYIYSAKALLENAGKGHEFSTHCCHDFKRTRALSLNELRRLRTKKAFGIDFSARGNRYDNFWEMLIRAYVGQWHKVGRAPDIMMEPLCQAFLENDIAGVESILPEWSRMLTTKPHIDVNCLYGQPAPARPWTYMIELLVDCVDVTAPLHADALRMLGEHAVSVCRRTNLSRPSSSQDISSEAEGTMASILSLLHRLAEKAPLVKELESQMAMMASDAWDKTQLAEKFKEVYAIRKNTVLTHEHAGYQDRTVDLWVRLAQALAQAGIVDSNYYRLFYPKLNQDVEPVTMLPVIEHPLSEYILSEDETHLIHLPSCEQYHQINGVYFDCSGNERPRPLTPCEIARVKNSAEVHRNYFFRNVIEQDPAVSKQVVMKLGELADRIFYEHGLQLGVNYTAHEMECCQLAITEFDAFFASIHPQEQDALNAQTITLFNRNGSLQTKTFKIVYNEIKTDHCMALCSKFIIQLILDYNAEHIFKPEINDKSWLGNMRLHSVKKVYQEYHIEQDKAMRRILILALSLLTTPFSGWSLEEHEFLGRKNRLTGTGVFVLKKIEGVITGIDTLCTRRCYQEVMEFLHKKYNEANPISSFLRSEITIKWIKSILDEQLFEPCMYWFEPELLYLGLLRWNKTDGSGMKDLVRGILHQIEKICKAGADTDASWRLKVNVCFRDWLTGLLAEQQNEVLQFLKKIGSSQKYEGLFSNVKYHLFETAGGQTAAVQQGAFFESIPGNPSKTLWQELDAALQKFNDTEDNWLIEARDGVAARCYESAHGGEIHPARMSASGSV</sequence>
<dbReference type="EMBL" id="LNYC01000069">
    <property type="protein sequence ID" value="KTC97881.1"/>
    <property type="molecule type" value="Genomic_DNA"/>
</dbReference>
<dbReference type="RefSeq" id="WP_028386837.1">
    <property type="nucleotide sequence ID" value="NZ_UGNZ01000001.1"/>
</dbReference>
<protein>
    <submittedName>
        <fullName evidence="1">Uncharacterized protein</fullName>
    </submittedName>
</protein>
<reference evidence="1 2" key="1">
    <citation type="submission" date="2015-11" db="EMBL/GenBank/DDBJ databases">
        <title>Genomic analysis of 38 Legionella species identifies large and diverse effector repertoires.</title>
        <authorList>
            <person name="Burstein D."/>
            <person name="Amaro F."/>
            <person name="Zusman T."/>
            <person name="Lifshitz Z."/>
            <person name="Cohen O."/>
            <person name="Gilbert J.A."/>
            <person name="Pupko T."/>
            <person name="Shuman H.A."/>
            <person name="Segal G."/>
        </authorList>
    </citation>
    <scope>NUCLEOTIDE SEQUENCE [LARGE SCALE GENOMIC DNA]</scope>
    <source>
        <strain evidence="1 2">ATCC 49504</strain>
    </source>
</reference>
<evidence type="ECO:0000313" key="2">
    <source>
        <dbReference type="Proteomes" id="UP000054785"/>
    </source>
</evidence>
<dbReference type="Proteomes" id="UP000054785">
    <property type="component" value="Unassembled WGS sequence"/>
</dbReference>
<name>A0A0W0TQS3_9GAMM</name>
<comment type="caution">
    <text evidence="1">The sequence shown here is derived from an EMBL/GenBank/DDBJ whole genome shotgun (WGS) entry which is preliminary data.</text>
</comment>
<keyword evidence="2" id="KW-1185">Reference proteome</keyword>
<dbReference type="STRING" id="45065.Lgee_1695"/>
<dbReference type="PATRIC" id="fig|45065.4.peg.1840"/>
<evidence type="ECO:0000313" key="1">
    <source>
        <dbReference type="EMBL" id="KTC97881.1"/>
    </source>
</evidence>